<dbReference type="EMBL" id="CAJPWZ010000664">
    <property type="protein sequence ID" value="CAG2198089.1"/>
    <property type="molecule type" value="Genomic_DNA"/>
</dbReference>
<name>A0A8S3QYM9_MYTED</name>
<reference evidence="2" key="1">
    <citation type="submission" date="2021-03" db="EMBL/GenBank/DDBJ databases">
        <authorList>
            <person name="Bekaert M."/>
        </authorList>
    </citation>
    <scope>NUCLEOTIDE SEQUENCE</scope>
</reference>
<proteinExistence type="predicted"/>
<gene>
    <name evidence="2" type="ORF">MEDL_12892</name>
</gene>
<feature type="region of interest" description="Disordered" evidence="1">
    <location>
        <begin position="134"/>
        <end position="170"/>
    </location>
</feature>
<keyword evidence="3" id="KW-1185">Reference proteome</keyword>
<evidence type="ECO:0000256" key="1">
    <source>
        <dbReference type="SAM" id="MobiDB-lite"/>
    </source>
</evidence>
<dbReference type="Proteomes" id="UP000683360">
    <property type="component" value="Unassembled WGS sequence"/>
</dbReference>
<comment type="caution">
    <text evidence="2">The sequence shown here is derived from an EMBL/GenBank/DDBJ whole genome shotgun (WGS) entry which is preliminary data.</text>
</comment>
<organism evidence="2 3">
    <name type="scientific">Mytilus edulis</name>
    <name type="common">Blue mussel</name>
    <dbReference type="NCBI Taxonomy" id="6550"/>
    <lineage>
        <taxon>Eukaryota</taxon>
        <taxon>Metazoa</taxon>
        <taxon>Spiralia</taxon>
        <taxon>Lophotrochozoa</taxon>
        <taxon>Mollusca</taxon>
        <taxon>Bivalvia</taxon>
        <taxon>Autobranchia</taxon>
        <taxon>Pteriomorphia</taxon>
        <taxon>Mytilida</taxon>
        <taxon>Mytiloidea</taxon>
        <taxon>Mytilidae</taxon>
        <taxon>Mytilinae</taxon>
        <taxon>Mytilus</taxon>
    </lineage>
</organism>
<dbReference type="AlphaFoldDB" id="A0A8S3QYM9"/>
<evidence type="ECO:0000313" key="3">
    <source>
        <dbReference type="Proteomes" id="UP000683360"/>
    </source>
</evidence>
<accession>A0A8S3QYM9</accession>
<sequence>MPVYTLQTIVITIFLVLWWSWDNSDDSLYAKEENKGSKNFRRSASEIKLQQTRKYNNKYFQQMNRKTYVHPPNNLQRCVVNTNLHLHLPKGAEIKNDTEDTLLKKADEIKTATGCDIYMETGYENKIQLYKSETLQDDVPSNESKRSQHKRKLELGDDSDTEDNGLSPVKIQKTNKATEGDIMHTQMGSGIETDIEVDDICCNICETTDDNDTRGPWVVCEYKHEDFPSCLYTAHLLCLVLHEYPQFFLCPKHTLE</sequence>
<evidence type="ECO:0000313" key="2">
    <source>
        <dbReference type="EMBL" id="CAG2198089.1"/>
    </source>
</evidence>
<protein>
    <submittedName>
        <fullName evidence="2">Uncharacterized protein</fullName>
    </submittedName>
</protein>